<organism evidence="2 3">
    <name type="scientific">Eremothecium cymbalariae (strain CBS 270.75 / DBVPG 7215 / KCTC 17166 / NRRL Y-17582)</name>
    <name type="common">Yeast</name>
    <dbReference type="NCBI Taxonomy" id="931890"/>
    <lineage>
        <taxon>Eukaryota</taxon>
        <taxon>Fungi</taxon>
        <taxon>Dikarya</taxon>
        <taxon>Ascomycota</taxon>
        <taxon>Saccharomycotina</taxon>
        <taxon>Saccharomycetes</taxon>
        <taxon>Saccharomycetales</taxon>
        <taxon>Saccharomycetaceae</taxon>
        <taxon>Eremothecium</taxon>
    </lineage>
</organism>
<sequence length="333" mass="35578">MATVEEILSAKLTLEELKEKLANNDESKSAISGQIQLVKHNVLPLRLSFNDFLKTMSQIEHLNDKSPQEKFLLIRAKVLELYGKLKELVRDFQKLMPLLDTMAVFSESNEQKFYPLETLNLLPDPIKSTASPSYKKAVNKSNAETPSSNAATPSAALSSNNVVLVGPQAKNQRRPRTNNKRQPSGTASAAPSAGSAGSAPISGATPMMISGVSPLNMVASPLNGISPNRKPQQPHHQTTPTAATLSIHSSQQKQIAMQGKGTPSKTPVLSAANLTPQSILTMSAFENNANSIPTSTLSINSGPNQATMGFSADLDNLDLNALELGSLNMDLLG</sequence>
<evidence type="ECO:0000256" key="1">
    <source>
        <dbReference type="SAM" id="MobiDB-lite"/>
    </source>
</evidence>
<dbReference type="GO" id="GO:0016592">
    <property type="term" value="C:mediator complex"/>
    <property type="evidence" value="ECO:0007669"/>
    <property type="project" value="InterPro"/>
</dbReference>
<dbReference type="GO" id="GO:0006357">
    <property type="term" value="P:regulation of transcription by RNA polymerase II"/>
    <property type="evidence" value="ECO:0007669"/>
    <property type="project" value="InterPro"/>
</dbReference>
<dbReference type="KEGG" id="erc:Ecym_1430"/>
<dbReference type="Pfam" id="PF11593">
    <property type="entry name" value="Med3"/>
    <property type="match status" value="1"/>
</dbReference>
<keyword evidence="3" id="KW-1185">Reference proteome</keyword>
<accession>G8JM86</accession>
<dbReference type="Proteomes" id="UP000006790">
    <property type="component" value="Chromosome 1"/>
</dbReference>
<evidence type="ECO:0000313" key="2">
    <source>
        <dbReference type="EMBL" id="AET37657.1"/>
    </source>
</evidence>
<dbReference type="HOGENOM" id="CLU_049224_0_0_1"/>
<feature type="region of interest" description="Disordered" evidence="1">
    <location>
        <begin position="130"/>
        <end position="202"/>
    </location>
</feature>
<dbReference type="OrthoDB" id="4070475at2759"/>
<dbReference type="InterPro" id="IPR020998">
    <property type="entry name" value="Med3"/>
</dbReference>
<evidence type="ECO:0000313" key="3">
    <source>
        <dbReference type="Proteomes" id="UP000006790"/>
    </source>
</evidence>
<dbReference type="OMA" id="FIQIMAN"/>
<feature type="region of interest" description="Disordered" evidence="1">
    <location>
        <begin position="220"/>
        <end position="243"/>
    </location>
</feature>
<proteinExistence type="predicted"/>
<name>G8JM86_ERECY</name>
<gene>
    <name evidence="2" type="ordered locus">Ecym_1430</name>
</gene>
<feature type="compositionally biased region" description="Low complexity" evidence="1">
    <location>
        <begin position="183"/>
        <end position="202"/>
    </location>
</feature>
<dbReference type="AlphaFoldDB" id="G8JM86"/>
<evidence type="ECO:0008006" key="4">
    <source>
        <dbReference type="Google" id="ProtNLM"/>
    </source>
</evidence>
<dbReference type="GO" id="GO:0003712">
    <property type="term" value="F:transcription coregulator activity"/>
    <property type="evidence" value="ECO:0007669"/>
    <property type="project" value="InterPro"/>
</dbReference>
<dbReference type="RefSeq" id="XP_003644474.1">
    <property type="nucleotide sequence ID" value="XM_003644426.1"/>
</dbReference>
<dbReference type="EMBL" id="CP002497">
    <property type="protein sequence ID" value="AET37657.1"/>
    <property type="molecule type" value="Genomic_DNA"/>
</dbReference>
<reference evidence="3" key="1">
    <citation type="journal article" date="2012" name="G3 (Bethesda)">
        <title>Pichia sorbitophila, an interspecies yeast hybrid reveals early steps of genome resolution following polyploidization.</title>
        <authorList>
            <person name="Leh Louis V."/>
            <person name="Despons L."/>
            <person name="Friedrich A."/>
            <person name="Martin T."/>
            <person name="Durrens P."/>
            <person name="Casaregola S."/>
            <person name="Neuveglise C."/>
            <person name="Fairhead C."/>
            <person name="Marck C."/>
            <person name="Cruz J.A."/>
            <person name="Straub M.L."/>
            <person name="Kugler V."/>
            <person name="Sacerdot C."/>
            <person name="Uzunov Z."/>
            <person name="Thierry A."/>
            <person name="Weiss S."/>
            <person name="Bleykasten C."/>
            <person name="De Montigny J."/>
            <person name="Jacques N."/>
            <person name="Jung P."/>
            <person name="Lemaire M."/>
            <person name="Mallet S."/>
            <person name="Morel G."/>
            <person name="Richard G.F."/>
            <person name="Sarkar A."/>
            <person name="Savel G."/>
            <person name="Schacherer J."/>
            <person name="Seret M.L."/>
            <person name="Talla E."/>
            <person name="Samson G."/>
            <person name="Jubin C."/>
            <person name="Poulain J."/>
            <person name="Vacherie B."/>
            <person name="Barbe V."/>
            <person name="Pelletier E."/>
            <person name="Sherman D.J."/>
            <person name="Westhof E."/>
            <person name="Weissenbach J."/>
            <person name="Baret P.V."/>
            <person name="Wincker P."/>
            <person name="Gaillardin C."/>
            <person name="Dujon B."/>
            <person name="Souciet J.L."/>
        </authorList>
    </citation>
    <scope>NUCLEOTIDE SEQUENCE [LARGE SCALE GENOMIC DNA]</scope>
    <source>
        <strain evidence="3">CBS 270.75 / DBVPG 7215 / KCTC 17166 / NRRL Y-17582</strain>
    </source>
</reference>
<dbReference type="GeneID" id="11470386"/>
<dbReference type="InParanoid" id="G8JM86"/>
<dbReference type="eggNOG" id="ENOG502S3GT">
    <property type="taxonomic scope" value="Eukaryota"/>
</dbReference>
<protein>
    <recommendedName>
        <fullName evidence="4">Mediator complex subunit 3</fullName>
    </recommendedName>
</protein>
<feature type="compositionally biased region" description="Low complexity" evidence="1">
    <location>
        <begin position="143"/>
        <end position="161"/>
    </location>
</feature>
<feature type="compositionally biased region" description="Polar residues" evidence="1">
    <location>
        <begin position="223"/>
        <end position="243"/>
    </location>
</feature>
<dbReference type="STRING" id="931890.G8JM86"/>